<dbReference type="InterPro" id="IPR005829">
    <property type="entry name" value="Sugar_transporter_CS"/>
</dbReference>
<comment type="similarity">
    <text evidence="2 8">Belongs to the major facilitator superfamily. Sugar transporter (TC 2.A.1.1) family.</text>
</comment>
<dbReference type="GO" id="GO:1904679">
    <property type="term" value="P:myo-inositol import across plasma membrane"/>
    <property type="evidence" value="ECO:0007669"/>
    <property type="project" value="TreeGrafter"/>
</dbReference>
<evidence type="ECO:0000256" key="1">
    <source>
        <dbReference type="ARBA" id="ARBA00004141"/>
    </source>
</evidence>
<dbReference type="PROSITE" id="PS00216">
    <property type="entry name" value="SUGAR_TRANSPORT_1"/>
    <property type="match status" value="1"/>
</dbReference>
<dbReference type="InterPro" id="IPR005828">
    <property type="entry name" value="MFS_sugar_transport-like"/>
</dbReference>
<feature type="transmembrane region" description="Helical" evidence="10">
    <location>
        <begin position="435"/>
        <end position="455"/>
    </location>
</feature>
<dbReference type="GO" id="GO:0005366">
    <property type="term" value="F:myo-inositol:proton symporter activity"/>
    <property type="evidence" value="ECO:0007669"/>
    <property type="project" value="TreeGrafter"/>
</dbReference>
<feature type="compositionally biased region" description="Basic and acidic residues" evidence="9">
    <location>
        <begin position="1"/>
        <end position="16"/>
    </location>
</feature>
<comment type="subcellular location">
    <subcellularLocation>
        <location evidence="1">Membrane</location>
        <topology evidence="1">Multi-pass membrane protein</topology>
    </subcellularLocation>
</comment>
<evidence type="ECO:0000256" key="3">
    <source>
        <dbReference type="ARBA" id="ARBA00022448"/>
    </source>
</evidence>
<dbReference type="PROSITE" id="PS00217">
    <property type="entry name" value="SUGAR_TRANSPORT_2"/>
    <property type="match status" value="1"/>
</dbReference>
<name>A0A0D1VRG6_9EURO</name>
<dbReference type="Proteomes" id="UP000053599">
    <property type="component" value="Unassembled WGS sequence"/>
</dbReference>
<proteinExistence type="inferred from homology"/>
<dbReference type="InterPro" id="IPR036259">
    <property type="entry name" value="MFS_trans_sf"/>
</dbReference>
<dbReference type="NCBIfam" id="TIGR00879">
    <property type="entry name" value="SP"/>
    <property type="match status" value="1"/>
</dbReference>
<evidence type="ECO:0000256" key="7">
    <source>
        <dbReference type="ARBA" id="ARBA00049119"/>
    </source>
</evidence>
<comment type="catalytic activity">
    <reaction evidence="7">
        <text>myo-inositol(out) + H(+)(out) = myo-inositol(in) + H(+)(in)</text>
        <dbReference type="Rhea" id="RHEA:60364"/>
        <dbReference type="ChEBI" id="CHEBI:15378"/>
        <dbReference type="ChEBI" id="CHEBI:17268"/>
    </reaction>
</comment>
<dbReference type="EMBL" id="KN846953">
    <property type="protein sequence ID" value="KIV78640.1"/>
    <property type="molecule type" value="Genomic_DNA"/>
</dbReference>
<keyword evidence="4 10" id="KW-0812">Transmembrane</keyword>
<evidence type="ECO:0000256" key="10">
    <source>
        <dbReference type="SAM" id="Phobius"/>
    </source>
</evidence>
<evidence type="ECO:0000256" key="4">
    <source>
        <dbReference type="ARBA" id="ARBA00022692"/>
    </source>
</evidence>
<feature type="transmembrane region" description="Helical" evidence="10">
    <location>
        <begin position="110"/>
        <end position="130"/>
    </location>
</feature>
<dbReference type="Gene3D" id="1.20.1250.20">
    <property type="entry name" value="MFS general substrate transporter like domains"/>
    <property type="match status" value="1"/>
</dbReference>
<accession>A0A0D1VRG6</accession>
<evidence type="ECO:0000256" key="9">
    <source>
        <dbReference type="SAM" id="MobiDB-lite"/>
    </source>
</evidence>
<dbReference type="SUPFAM" id="SSF103473">
    <property type="entry name" value="MFS general substrate transporter"/>
    <property type="match status" value="1"/>
</dbReference>
<evidence type="ECO:0000256" key="2">
    <source>
        <dbReference type="ARBA" id="ARBA00010992"/>
    </source>
</evidence>
<dbReference type="PROSITE" id="PS50850">
    <property type="entry name" value="MFS"/>
    <property type="match status" value="1"/>
</dbReference>
<dbReference type="STRING" id="1016849.A0A0D1VRG6"/>
<keyword evidence="6 10" id="KW-0472">Membrane</keyword>
<dbReference type="GO" id="GO:0016020">
    <property type="term" value="C:membrane"/>
    <property type="evidence" value="ECO:0007669"/>
    <property type="project" value="UniProtKB-SubCell"/>
</dbReference>
<protein>
    <recommendedName>
        <fullName evidence="11">Major facilitator superfamily (MFS) profile domain-containing protein</fullName>
    </recommendedName>
</protein>
<feature type="transmembrane region" description="Helical" evidence="10">
    <location>
        <begin position="64"/>
        <end position="82"/>
    </location>
</feature>
<dbReference type="PRINTS" id="PR00171">
    <property type="entry name" value="SUGRTRNSPORT"/>
</dbReference>
<dbReference type="PANTHER" id="PTHR48020:SF12">
    <property type="entry name" value="PROTON MYO-INOSITOL COTRANSPORTER"/>
    <property type="match status" value="1"/>
</dbReference>
<feature type="transmembrane region" description="Helical" evidence="10">
    <location>
        <begin position="364"/>
        <end position="384"/>
    </location>
</feature>
<feature type="transmembrane region" description="Helical" evidence="10">
    <location>
        <begin position="224"/>
        <end position="245"/>
    </location>
</feature>
<dbReference type="Pfam" id="PF00083">
    <property type="entry name" value="Sugar_tr"/>
    <property type="match status" value="1"/>
</dbReference>
<feature type="transmembrane region" description="Helical" evidence="10">
    <location>
        <begin position="508"/>
        <end position="526"/>
    </location>
</feature>
<organism evidence="12 13">
    <name type="scientific">Exophiala sideris</name>
    <dbReference type="NCBI Taxonomy" id="1016849"/>
    <lineage>
        <taxon>Eukaryota</taxon>
        <taxon>Fungi</taxon>
        <taxon>Dikarya</taxon>
        <taxon>Ascomycota</taxon>
        <taxon>Pezizomycotina</taxon>
        <taxon>Eurotiomycetes</taxon>
        <taxon>Chaetothyriomycetidae</taxon>
        <taxon>Chaetothyriales</taxon>
        <taxon>Herpotrichiellaceae</taxon>
        <taxon>Exophiala</taxon>
    </lineage>
</organism>
<keyword evidence="3 8" id="KW-0813">Transport</keyword>
<dbReference type="InterPro" id="IPR020846">
    <property type="entry name" value="MFS_dom"/>
</dbReference>
<gene>
    <name evidence="12" type="ORF">PV11_06273</name>
</gene>
<feature type="transmembrane region" description="Helical" evidence="10">
    <location>
        <begin position="390"/>
        <end position="414"/>
    </location>
</feature>
<keyword evidence="5 10" id="KW-1133">Transmembrane helix</keyword>
<evidence type="ECO:0000256" key="8">
    <source>
        <dbReference type="RuleBase" id="RU003346"/>
    </source>
</evidence>
<dbReference type="PANTHER" id="PTHR48020">
    <property type="entry name" value="PROTON MYO-INOSITOL COTRANSPORTER"/>
    <property type="match status" value="1"/>
</dbReference>
<feature type="domain" description="Major facilitator superfamily (MFS) profile" evidence="11">
    <location>
        <begin position="69"/>
        <end position="530"/>
    </location>
</feature>
<evidence type="ECO:0000259" key="11">
    <source>
        <dbReference type="PROSITE" id="PS50850"/>
    </source>
</evidence>
<dbReference type="FunFam" id="1.20.1250.20:FF:000073">
    <property type="entry name" value="MFS myo-inositol transporter, putative"/>
    <property type="match status" value="1"/>
</dbReference>
<feature type="transmembrane region" description="Helical" evidence="10">
    <location>
        <begin position="196"/>
        <end position="218"/>
    </location>
</feature>
<dbReference type="AlphaFoldDB" id="A0A0D1VRG6"/>
<evidence type="ECO:0000313" key="12">
    <source>
        <dbReference type="EMBL" id="KIV78640.1"/>
    </source>
</evidence>
<dbReference type="InterPro" id="IPR050814">
    <property type="entry name" value="Myo-inositol_Transporter"/>
</dbReference>
<evidence type="ECO:0000256" key="5">
    <source>
        <dbReference type="ARBA" id="ARBA00022989"/>
    </source>
</evidence>
<dbReference type="InterPro" id="IPR003663">
    <property type="entry name" value="Sugar/inositol_transpt"/>
</dbReference>
<dbReference type="HOGENOM" id="CLU_001265_30_5_1"/>
<sequence>MRDHDHPPNKSGRGEEVDVELADMPSQQDDTGPNAPLIPRTEEDDNEPHDARTTPLTIQHSGNAFIWALTVAACVSGLLFGYDTGVISSTLVSIGTDLSSRHLTNLDKGLITSSTSFFALVASPIAGTLADTVGRKNIILFSDALFIFGALWQAFTSSVWGMILGRSVVGFAIGGASLIVPLYIAELAPSHLRGRLVTVTLLFITGGQVIAYLVGWAFSTMPGGWRWMVGLGAAPAIAQIAMLVFMPETPRFLAKAQKEAEARAVLAKVYRGMLPDTSDLVAQTMSAIKKEMLEEEQAHVQLKSTNSTSVIPPILHSLLLHPPHARALTITCILQGLQQLCGFNSLMYFSATIFQRLHFSSPTLTSLSVAGTNFLFTIAAFNLIDRIGRRRILLITIPLMVLALLLCATAFSFVEAPQQHQIKAPESNADTSADTRLPAIGILVAILLYVSTYAVGLGPVPWQQSELFPLSVRSLGSGLATATNWGCNTIVGLTFLPMMDLLTPTWTFVSYALVCLLGWLIIWQIYPETMGLGLEQVGELLKDGWGVKKSMDRLKAARRSTRALE</sequence>
<evidence type="ECO:0000256" key="6">
    <source>
        <dbReference type="ARBA" id="ARBA00023136"/>
    </source>
</evidence>
<feature type="region of interest" description="Disordered" evidence="9">
    <location>
        <begin position="1"/>
        <end position="55"/>
    </location>
</feature>
<reference evidence="12 13" key="1">
    <citation type="submission" date="2015-01" db="EMBL/GenBank/DDBJ databases">
        <title>The Genome Sequence of Exophiala sideris CBS121828.</title>
        <authorList>
            <consortium name="The Broad Institute Genomics Platform"/>
            <person name="Cuomo C."/>
            <person name="de Hoog S."/>
            <person name="Gorbushina A."/>
            <person name="Stielow B."/>
            <person name="Teixiera M."/>
            <person name="Abouelleil A."/>
            <person name="Chapman S.B."/>
            <person name="Priest M."/>
            <person name="Young S.K."/>
            <person name="Wortman J."/>
            <person name="Nusbaum C."/>
            <person name="Birren B."/>
        </authorList>
    </citation>
    <scope>NUCLEOTIDE SEQUENCE [LARGE SCALE GENOMIC DNA]</scope>
    <source>
        <strain evidence="12 13">CBS 121828</strain>
    </source>
</reference>
<feature type="transmembrane region" description="Helical" evidence="10">
    <location>
        <begin position="137"/>
        <end position="155"/>
    </location>
</feature>
<dbReference type="OrthoDB" id="6339427at2759"/>
<feature type="transmembrane region" description="Helical" evidence="10">
    <location>
        <begin position="161"/>
        <end position="184"/>
    </location>
</feature>
<evidence type="ECO:0000313" key="13">
    <source>
        <dbReference type="Proteomes" id="UP000053599"/>
    </source>
</evidence>